<dbReference type="PROSITE" id="PS00061">
    <property type="entry name" value="ADH_SHORT"/>
    <property type="match status" value="1"/>
</dbReference>
<evidence type="ECO:0000313" key="5">
    <source>
        <dbReference type="EMBL" id="GFO84899.1"/>
    </source>
</evidence>
<evidence type="ECO:0000256" key="4">
    <source>
        <dbReference type="RuleBase" id="RU000363"/>
    </source>
</evidence>
<evidence type="ECO:0000256" key="3">
    <source>
        <dbReference type="ARBA" id="ARBA00023002"/>
    </source>
</evidence>
<dbReference type="SUPFAM" id="SSF51735">
    <property type="entry name" value="NAD(P)-binding Rossmann-fold domains"/>
    <property type="match status" value="1"/>
</dbReference>
<dbReference type="InterPro" id="IPR020904">
    <property type="entry name" value="Sc_DH/Rdtase_CS"/>
</dbReference>
<dbReference type="RefSeq" id="WP_201310613.1">
    <property type="nucleotide sequence ID" value="NZ_BLYI01000027.1"/>
</dbReference>
<accession>A0A916QAJ4</accession>
<name>A0A916QAJ4_9FIRM</name>
<evidence type="ECO:0000313" key="6">
    <source>
        <dbReference type="Proteomes" id="UP000613208"/>
    </source>
</evidence>
<keyword evidence="6" id="KW-1185">Reference proteome</keyword>
<dbReference type="CDD" id="cd05233">
    <property type="entry name" value="SDR_c"/>
    <property type="match status" value="1"/>
</dbReference>
<keyword evidence="3" id="KW-0560">Oxidoreductase</keyword>
<dbReference type="PRINTS" id="PR00081">
    <property type="entry name" value="GDHRDH"/>
</dbReference>
<dbReference type="Pfam" id="PF00106">
    <property type="entry name" value="adh_short"/>
    <property type="match status" value="1"/>
</dbReference>
<evidence type="ECO:0000256" key="2">
    <source>
        <dbReference type="ARBA" id="ARBA00022857"/>
    </source>
</evidence>
<organism evidence="5 6">
    <name type="scientific">Anaerostipes butyraticus</name>
    <dbReference type="NCBI Taxonomy" id="645466"/>
    <lineage>
        <taxon>Bacteria</taxon>
        <taxon>Bacillati</taxon>
        <taxon>Bacillota</taxon>
        <taxon>Clostridia</taxon>
        <taxon>Lachnospirales</taxon>
        <taxon>Lachnospiraceae</taxon>
        <taxon>Anaerostipes</taxon>
    </lineage>
</organism>
<proteinExistence type="inferred from homology"/>
<dbReference type="InterPro" id="IPR002347">
    <property type="entry name" value="SDR_fam"/>
</dbReference>
<protein>
    <submittedName>
        <fullName evidence="5">Short-chain dehydrogenase</fullName>
    </submittedName>
</protein>
<dbReference type="PIRSF" id="PIRSF000126">
    <property type="entry name" value="11-beta-HSD1"/>
    <property type="match status" value="1"/>
</dbReference>
<dbReference type="EMBL" id="BLYI01000027">
    <property type="protein sequence ID" value="GFO84899.1"/>
    <property type="molecule type" value="Genomic_DNA"/>
</dbReference>
<dbReference type="PANTHER" id="PTHR43391">
    <property type="entry name" value="RETINOL DEHYDROGENASE-RELATED"/>
    <property type="match status" value="1"/>
</dbReference>
<dbReference type="Gene3D" id="3.40.50.720">
    <property type="entry name" value="NAD(P)-binding Rossmann-like Domain"/>
    <property type="match status" value="1"/>
</dbReference>
<dbReference type="PANTHER" id="PTHR43391:SF14">
    <property type="entry name" value="DEHYDROGENASE_REDUCTASE SDR FAMILY PROTEIN 7-LIKE"/>
    <property type="match status" value="1"/>
</dbReference>
<dbReference type="PRINTS" id="PR00080">
    <property type="entry name" value="SDRFAMILY"/>
</dbReference>
<dbReference type="GO" id="GO:0016491">
    <property type="term" value="F:oxidoreductase activity"/>
    <property type="evidence" value="ECO:0007669"/>
    <property type="project" value="UniProtKB-KW"/>
</dbReference>
<comment type="similarity">
    <text evidence="1 4">Belongs to the short-chain dehydrogenases/reductases (SDR) family.</text>
</comment>
<reference evidence="5" key="1">
    <citation type="submission" date="2020-06" db="EMBL/GenBank/DDBJ databases">
        <title>Characterization of fructooligosaccharide metabolism and fructooligosaccharide-degrading enzymes in human commensal butyrate producers.</title>
        <authorList>
            <person name="Tanno H."/>
            <person name="Fujii T."/>
            <person name="Hirano K."/>
            <person name="Maeno S."/>
            <person name="Tonozuka T."/>
            <person name="Sakamoto M."/>
            <person name="Ohkuma M."/>
            <person name="Tochio T."/>
            <person name="Endo A."/>
        </authorList>
    </citation>
    <scope>NUCLEOTIDE SEQUENCE</scope>
    <source>
        <strain evidence="5">JCM 17466</strain>
    </source>
</reference>
<keyword evidence="2" id="KW-0521">NADP</keyword>
<dbReference type="InterPro" id="IPR036291">
    <property type="entry name" value="NAD(P)-bd_dom_sf"/>
</dbReference>
<dbReference type="Proteomes" id="UP000613208">
    <property type="component" value="Unassembled WGS sequence"/>
</dbReference>
<sequence>MKKIAIVTGASSGMGRAFIFQLAEKYPKLEEIWAVARRAEPMEQLQKEIKNVKIRLFPLDLKEEESFGKISKALQEEKPWAGVLVNGAGIGISGNFNEISEKEMTGMMDVNCRALTRMTYLVLPYMRKGGQIYQFASAAAFSPQPGFAVYAASKAYVLSFSMALRQELKEQGIRVTAVCPGPVKTEFLKKAYGNQKISGYKRLVMADCDRVVSCAVKDAKKGKAVSVYGMTMKLTRWICRIFPEELIVRFFQS</sequence>
<comment type="caution">
    <text evidence="5">The sequence shown here is derived from an EMBL/GenBank/DDBJ whole genome shotgun (WGS) entry which is preliminary data.</text>
</comment>
<evidence type="ECO:0000256" key="1">
    <source>
        <dbReference type="ARBA" id="ARBA00006484"/>
    </source>
</evidence>
<dbReference type="AlphaFoldDB" id="A0A916QAJ4"/>
<gene>
    <name evidence="5" type="ORF">ANBU17_12460</name>
</gene>